<evidence type="ECO:0000313" key="3">
    <source>
        <dbReference type="Proteomes" id="UP000053097"/>
    </source>
</evidence>
<proteinExistence type="predicted"/>
<dbReference type="EMBL" id="KK107148">
    <property type="protein sequence ID" value="EZA57425.1"/>
    <property type="molecule type" value="Genomic_DNA"/>
</dbReference>
<keyword evidence="3" id="KW-1185">Reference proteome</keyword>
<reference evidence="2 3" key="1">
    <citation type="journal article" date="2014" name="Curr. Biol.">
        <title>The genome of the clonal raider ant Cerapachys biroi.</title>
        <authorList>
            <person name="Oxley P.R."/>
            <person name="Ji L."/>
            <person name="Fetter-Pruneda I."/>
            <person name="McKenzie S.K."/>
            <person name="Li C."/>
            <person name="Hu H."/>
            <person name="Zhang G."/>
            <person name="Kronauer D.J."/>
        </authorList>
    </citation>
    <scope>NUCLEOTIDE SEQUENCE [LARGE SCALE GENOMIC DNA]</scope>
</reference>
<feature type="region of interest" description="Disordered" evidence="1">
    <location>
        <begin position="33"/>
        <end position="54"/>
    </location>
</feature>
<dbReference type="Proteomes" id="UP000053097">
    <property type="component" value="Unassembled WGS sequence"/>
</dbReference>
<gene>
    <name evidence="2" type="ORF">X777_02433</name>
</gene>
<sequence length="120" mass="12945">TEAGCKPLNNSSRGDRWVACRSFLLARPIKARGSNSRAHGAPTEIENTDWTEKGIAGEVSRERESEELGPRDLARSVDLIGDVLVESIVESISHKVSTGQGATTLTMRSRLARVGLPVFG</sequence>
<evidence type="ECO:0000256" key="1">
    <source>
        <dbReference type="SAM" id="MobiDB-lite"/>
    </source>
</evidence>
<feature type="non-terminal residue" evidence="2">
    <location>
        <position position="1"/>
    </location>
</feature>
<protein>
    <submittedName>
        <fullName evidence="2">Uncharacterized protein</fullName>
    </submittedName>
</protein>
<organism evidence="2 3">
    <name type="scientific">Ooceraea biroi</name>
    <name type="common">Clonal raider ant</name>
    <name type="synonym">Cerapachys biroi</name>
    <dbReference type="NCBI Taxonomy" id="2015173"/>
    <lineage>
        <taxon>Eukaryota</taxon>
        <taxon>Metazoa</taxon>
        <taxon>Ecdysozoa</taxon>
        <taxon>Arthropoda</taxon>
        <taxon>Hexapoda</taxon>
        <taxon>Insecta</taxon>
        <taxon>Pterygota</taxon>
        <taxon>Neoptera</taxon>
        <taxon>Endopterygota</taxon>
        <taxon>Hymenoptera</taxon>
        <taxon>Apocrita</taxon>
        <taxon>Aculeata</taxon>
        <taxon>Formicoidea</taxon>
        <taxon>Formicidae</taxon>
        <taxon>Dorylinae</taxon>
        <taxon>Ooceraea</taxon>
    </lineage>
</organism>
<name>A0A026WN20_OOCBI</name>
<evidence type="ECO:0000313" key="2">
    <source>
        <dbReference type="EMBL" id="EZA57425.1"/>
    </source>
</evidence>
<accession>A0A026WN20</accession>
<dbReference type="AlphaFoldDB" id="A0A026WN20"/>